<sequence length="40" mass="4730">MNYIIELNAFRNWLLLNEILTSAIAVVYVDSHELHGWLEE</sequence>
<gene>
    <name evidence="2" type="ORF">QGM71_19900</name>
</gene>
<keyword evidence="3" id="KW-1185">Reference proteome</keyword>
<evidence type="ECO:0000313" key="2">
    <source>
        <dbReference type="EMBL" id="MEC5425737.1"/>
    </source>
</evidence>
<protein>
    <submittedName>
        <fullName evidence="2">Uncharacterized protein</fullName>
    </submittedName>
</protein>
<comment type="caution">
    <text evidence="2">The sequence shown here is derived from an EMBL/GenBank/DDBJ whole genome shotgun (WGS) entry which is preliminary data.</text>
</comment>
<reference evidence="2 3" key="1">
    <citation type="journal article" date="2024" name="Int. J. Syst. Evol. Microbiol.">
        <title>Virgibacillus tibetensis sp. nov., isolated from salt lake on the Tibetan Plateau of China.</title>
        <authorList>
            <person name="Phurbu D."/>
            <person name="Liu Z.-X."/>
            <person name="Wang R."/>
            <person name="Zheng Y.-Y."/>
            <person name="Liu H.-C."/>
            <person name="Zhou Y.-G."/>
            <person name="Yu Y.-J."/>
            <person name="Li A.-H."/>
        </authorList>
    </citation>
    <scope>NUCLEOTIDE SEQUENCE [LARGE SCALE GENOMIC DNA]</scope>
    <source>
        <strain evidence="2 3">C22-A2</strain>
    </source>
</reference>
<dbReference type="Proteomes" id="UP001335737">
    <property type="component" value="Unassembled WGS sequence"/>
</dbReference>
<dbReference type="EMBL" id="JARZFX010000018">
    <property type="protein sequence ID" value="MEC5425737.1"/>
    <property type="molecule type" value="Genomic_DNA"/>
</dbReference>
<accession>A0ABU6KK97</accession>
<proteinExistence type="predicted"/>
<keyword evidence="1" id="KW-0472">Membrane</keyword>
<feature type="transmembrane region" description="Helical" evidence="1">
    <location>
        <begin position="12"/>
        <end position="29"/>
    </location>
</feature>
<dbReference type="RefSeq" id="WP_327609270.1">
    <property type="nucleotide sequence ID" value="NZ_JARZFX010000018.1"/>
</dbReference>
<organism evidence="2 3">
    <name type="scientific">Virgibacillus tibetensis</name>
    <dbReference type="NCBI Taxonomy" id="3042313"/>
    <lineage>
        <taxon>Bacteria</taxon>
        <taxon>Bacillati</taxon>
        <taxon>Bacillota</taxon>
        <taxon>Bacilli</taxon>
        <taxon>Bacillales</taxon>
        <taxon>Bacillaceae</taxon>
        <taxon>Virgibacillus</taxon>
    </lineage>
</organism>
<evidence type="ECO:0000313" key="3">
    <source>
        <dbReference type="Proteomes" id="UP001335737"/>
    </source>
</evidence>
<name>A0ABU6KK97_9BACI</name>
<evidence type="ECO:0000256" key="1">
    <source>
        <dbReference type="SAM" id="Phobius"/>
    </source>
</evidence>
<keyword evidence="1" id="KW-1133">Transmembrane helix</keyword>
<keyword evidence="1" id="KW-0812">Transmembrane</keyword>